<dbReference type="AlphaFoldDB" id="A0A0L0T3X4"/>
<dbReference type="VEuPathDB" id="FungiDB:AMAG_13774"/>
<dbReference type="OrthoDB" id="6495301at2759"/>
<name>A0A0L0T3X4_ALLM3</name>
<feature type="region of interest" description="Disordered" evidence="7">
    <location>
        <begin position="86"/>
        <end position="109"/>
    </location>
</feature>
<evidence type="ECO:0000256" key="5">
    <source>
        <dbReference type="ARBA" id="ARBA00023274"/>
    </source>
</evidence>
<evidence type="ECO:0000256" key="4">
    <source>
        <dbReference type="ARBA" id="ARBA00023128"/>
    </source>
</evidence>
<evidence type="ECO:0000256" key="3">
    <source>
        <dbReference type="ARBA" id="ARBA00022980"/>
    </source>
</evidence>
<dbReference type="InterPro" id="IPR013219">
    <property type="entry name" value="Ribosomal_mS33"/>
</dbReference>
<evidence type="ECO:0000256" key="7">
    <source>
        <dbReference type="SAM" id="MobiDB-lite"/>
    </source>
</evidence>
<organism evidence="8 9">
    <name type="scientific">Allomyces macrogynus (strain ATCC 38327)</name>
    <name type="common">Allomyces javanicus var. macrogynus</name>
    <dbReference type="NCBI Taxonomy" id="578462"/>
    <lineage>
        <taxon>Eukaryota</taxon>
        <taxon>Fungi</taxon>
        <taxon>Fungi incertae sedis</taxon>
        <taxon>Blastocladiomycota</taxon>
        <taxon>Blastocladiomycetes</taxon>
        <taxon>Blastocladiales</taxon>
        <taxon>Blastocladiaceae</taxon>
        <taxon>Allomyces</taxon>
    </lineage>
</organism>
<dbReference type="EMBL" id="GG745360">
    <property type="protein sequence ID" value="KNE69410.1"/>
    <property type="molecule type" value="Genomic_DNA"/>
</dbReference>
<dbReference type="GO" id="GO:0005739">
    <property type="term" value="C:mitochondrion"/>
    <property type="evidence" value="ECO:0007669"/>
    <property type="project" value="UniProtKB-SubCell"/>
</dbReference>
<comment type="similarity">
    <text evidence="2">Belongs to the mitochondrion-specific ribosomal protein mS33 family.</text>
</comment>
<evidence type="ECO:0000313" key="9">
    <source>
        <dbReference type="Proteomes" id="UP000054350"/>
    </source>
</evidence>
<protein>
    <recommendedName>
        <fullName evidence="6">Small ribosomal subunit protein mS33</fullName>
    </recommendedName>
</protein>
<comment type="subcellular location">
    <subcellularLocation>
        <location evidence="1">Mitochondrion</location>
    </subcellularLocation>
</comment>
<keyword evidence="3" id="KW-0689">Ribosomal protein</keyword>
<evidence type="ECO:0000256" key="1">
    <source>
        <dbReference type="ARBA" id="ARBA00004173"/>
    </source>
</evidence>
<sequence length="109" mass="12283">MSTTLAAKTRHLRQLSCQIFQTVHNPTHARTGHRILRERLAGPHLTSYYPIEPPTIKKLNAVCEPLGLEKLIDMQEVLRLNKIKGLNARNKGAPKKGEGKRAALNKKKK</sequence>
<dbReference type="GO" id="GO:1990904">
    <property type="term" value="C:ribonucleoprotein complex"/>
    <property type="evidence" value="ECO:0007669"/>
    <property type="project" value="UniProtKB-KW"/>
</dbReference>
<dbReference type="PANTHER" id="PTHR13362">
    <property type="entry name" value="MITOCHONDRIAL RIBOSOMAL PROTEIN S33"/>
    <property type="match status" value="1"/>
</dbReference>
<dbReference type="Proteomes" id="UP000054350">
    <property type="component" value="Unassembled WGS sequence"/>
</dbReference>
<dbReference type="GO" id="GO:0005840">
    <property type="term" value="C:ribosome"/>
    <property type="evidence" value="ECO:0007669"/>
    <property type="project" value="UniProtKB-KW"/>
</dbReference>
<keyword evidence="9" id="KW-1185">Reference proteome</keyword>
<evidence type="ECO:0000313" key="8">
    <source>
        <dbReference type="EMBL" id="KNE69410.1"/>
    </source>
</evidence>
<reference evidence="9" key="2">
    <citation type="submission" date="2009-11" db="EMBL/GenBank/DDBJ databases">
        <title>The Genome Sequence of Allomyces macrogynus strain ATCC 38327.</title>
        <authorList>
            <consortium name="The Broad Institute Genome Sequencing Platform"/>
            <person name="Russ C."/>
            <person name="Cuomo C."/>
            <person name="Shea T."/>
            <person name="Young S.K."/>
            <person name="Zeng Q."/>
            <person name="Koehrsen M."/>
            <person name="Haas B."/>
            <person name="Borodovsky M."/>
            <person name="Guigo R."/>
            <person name="Alvarado L."/>
            <person name="Berlin A."/>
            <person name="Borenstein D."/>
            <person name="Chen Z."/>
            <person name="Engels R."/>
            <person name="Freedman E."/>
            <person name="Gellesch M."/>
            <person name="Goldberg J."/>
            <person name="Griggs A."/>
            <person name="Gujja S."/>
            <person name="Heiman D."/>
            <person name="Hepburn T."/>
            <person name="Howarth C."/>
            <person name="Jen D."/>
            <person name="Larson L."/>
            <person name="Lewis B."/>
            <person name="Mehta T."/>
            <person name="Park D."/>
            <person name="Pearson M."/>
            <person name="Roberts A."/>
            <person name="Saif S."/>
            <person name="Shenoy N."/>
            <person name="Sisk P."/>
            <person name="Stolte C."/>
            <person name="Sykes S."/>
            <person name="Walk T."/>
            <person name="White J."/>
            <person name="Yandava C."/>
            <person name="Burger G."/>
            <person name="Gray M.W."/>
            <person name="Holland P.W.H."/>
            <person name="King N."/>
            <person name="Lang F.B.F."/>
            <person name="Roger A.J."/>
            <person name="Ruiz-Trillo I."/>
            <person name="Lander E."/>
            <person name="Nusbaum C."/>
        </authorList>
    </citation>
    <scope>NUCLEOTIDE SEQUENCE [LARGE SCALE GENOMIC DNA]</scope>
    <source>
        <strain evidence="9">ATCC 38327</strain>
    </source>
</reference>
<accession>A0A0L0T3X4</accession>
<evidence type="ECO:0000256" key="6">
    <source>
        <dbReference type="ARBA" id="ARBA00035132"/>
    </source>
</evidence>
<dbReference type="PANTHER" id="PTHR13362:SF2">
    <property type="entry name" value="SMALL RIBOSOMAL SUBUNIT PROTEIN MS33"/>
    <property type="match status" value="1"/>
</dbReference>
<proteinExistence type="inferred from homology"/>
<reference evidence="8 9" key="1">
    <citation type="submission" date="2009-11" db="EMBL/GenBank/DDBJ databases">
        <title>Annotation of Allomyces macrogynus ATCC 38327.</title>
        <authorList>
            <consortium name="The Broad Institute Genome Sequencing Platform"/>
            <person name="Russ C."/>
            <person name="Cuomo C."/>
            <person name="Burger G."/>
            <person name="Gray M.W."/>
            <person name="Holland P.W.H."/>
            <person name="King N."/>
            <person name="Lang F.B.F."/>
            <person name="Roger A.J."/>
            <person name="Ruiz-Trillo I."/>
            <person name="Young S.K."/>
            <person name="Zeng Q."/>
            <person name="Gargeya S."/>
            <person name="Fitzgerald M."/>
            <person name="Haas B."/>
            <person name="Abouelleil A."/>
            <person name="Alvarado L."/>
            <person name="Arachchi H.M."/>
            <person name="Berlin A."/>
            <person name="Chapman S.B."/>
            <person name="Gearin G."/>
            <person name="Goldberg J."/>
            <person name="Griggs A."/>
            <person name="Gujja S."/>
            <person name="Hansen M."/>
            <person name="Heiman D."/>
            <person name="Howarth C."/>
            <person name="Larimer J."/>
            <person name="Lui A."/>
            <person name="MacDonald P.J.P."/>
            <person name="McCowen C."/>
            <person name="Montmayeur A."/>
            <person name="Murphy C."/>
            <person name="Neiman D."/>
            <person name="Pearson M."/>
            <person name="Priest M."/>
            <person name="Roberts A."/>
            <person name="Saif S."/>
            <person name="Shea T."/>
            <person name="Sisk P."/>
            <person name="Stolte C."/>
            <person name="Sykes S."/>
            <person name="Wortman J."/>
            <person name="Nusbaum C."/>
            <person name="Birren B."/>
        </authorList>
    </citation>
    <scope>NUCLEOTIDE SEQUENCE [LARGE SCALE GENOMIC DNA]</scope>
    <source>
        <strain evidence="8 9">ATCC 38327</strain>
    </source>
</reference>
<dbReference type="STRING" id="578462.A0A0L0T3X4"/>
<keyword evidence="4" id="KW-0496">Mitochondrion</keyword>
<dbReference type="Pfam" id="PF08293">
    <property type="entry name" value="MRP-S33"/>
    <property type="match status" value="1"/>
</dbReference>
<gene>
    <name evidence="8" type="ORF">AMAG_13774</name>
</gene>
<keyword evidence="5" id="KW-0687">Ribonucleoprotein</keyword>
<evidence type="ECO:0000256" key="2">
    <source>
        <dbReference type="ARBA" id="ARBA00008970"/>
    </source>
</evidence>